<protein>
    <submittedName>
        <fullName evidence="1">Uncharacterized protein</fullName>
    </submittedName>
</protein>
<comment type="caution">
    <text evidence="1">The sequence shown here is derived from an EMBL/GenBank/DDBJ whole genome shotgun (WGS) entry which is preliminary data.</text>
</comment>
<dbReference type="RefSeq" id="WP_191955500.1">
    <property type="nucleotide sequence ID" value="NZ_JACYNJ010000003.1"/>
</dbReference>
<evidence type="ECO:0000313" key="2">
    <source>
        <dbReference type="Proteomes" id="UP000610293"/>
    </source>
</evidence>
<dbReference type="EMBL" id="JACYNJ010000003">
    <property type="protein sequence ID" value="MBD8269183.1"/>
    <property type="molecule type" value="Genomic_DNA"/>
</dbReference>
<gene>
    <name evidence="1" type="ORF">IFU03_05370</name>
</gene>
<dbReference type="AlphaFoldDB" id="A0AAE2U3I8"/>
<name>A0AAE2U3I8_PSEFL</name>
<organism evidence="1 2">
    <name type="scientific">Pseudomonas fluorescens</name>
    <dbReference type="NCBI Taxonomy" id="294"/>
    <lineage>
        <taxon>Bacteria</taxon>
        <taxon>Pseudomonadati</taxon>
        <taxon>Pseudomonadota</taxon>
        <taxon>Gammaproteobacteria</taxon>
        <taxon>Pseudomonadales</taxon>
        <taxon>Pseudomonadaceae</taxon>
        <taxon>Pseudomonas</taxon>
    </lineage>
</organism>
<proteinExistence type="predicted"/>
<sequence length="61" mass="7172">MKIEANFVFIGCLNNWLNLKRYKLTVRTAIYFFEDGDGSGMAKNFRKEVLRFGALQERLHT</sequence>
<dbReference type="Proteomes" id="UP000610293">
    <property type="component" value="Unassembled WGS sequence"/>
</dbReference>
<reference evidence="1" key="1">
    <citation type="journal article" date="2020" name="FEMS Microbiol. Ecol.">
        <title>Temporal dynamics of bacterial communities during seed development and maturation.</title>
        <authorList>
            <person name="Chesneau G."/>
            <person name="Torres-Cortes G."/>
            <person name="Briand M."/>
            <person name="Darrasse A."/>
            <person name="Preveaux A."/>
            <person name="Marais C."/>
            <person name="Jacques M.A."/>
            <person name="Shade A."/>
            <person name="Barret M."/>
        </authorList>
    </citation>
    <scope>NUCLEOTIDE SEQUENCE</scope>
    <source>
        <strain evidence="1">CFBP13533</strain>
    </source>
</reference>
<accession>A0AAE2U3I8</accession>
<evidence type="ECO:0000313" key="1">
    <source>
        <dbReference type="EMBL" id="MBD8269183.1"/>
    </source>
</evidence>